<organism evidence="3 4">
    <name type="scientific">Salipiger profundus</name>
    <dbReference type="NCBI Taxonomy" id="1229727"/>
    <lineage>
        <taxon>Bacteria</taxon>
        <taxon>Pseudomonadati</taxon>
        <taxon>Pseudomonadota</taxon>
        <taxon>Alphaproteobacteria</taxon>
        <taxon>Rhodobacterales</taxon>
        <taxon>Roseobacteraceae</taxon>
        <taxon>Salipiger</taxon>
    </lineage>
</organism>
<dbReference type="KEGG" id="tpro:Ga0080559_TMP2225"/>
<dbReference type="PRINTS" id="PR00445">
    <property type="entry name" value="HUPFHYPC"/>
</dbReference>
<dbReference type="PANTHER" id="PTHR35177:SF2">
    <property type="entry name" value="HYDROGENASE MATURATION FACTOR HYBG"/>
    <property type="match status" value="1"/>
</dbReference>
<sequence>MCLGIPMKIVLIDGIAARATGDEGTALIDLSLTPEARVGDWVLTHLGHARSLISAPEALLISEALRGLRAVMQGGSAGDAFADLDNREPALPPHLEAARRAGRKTA</sequence>
<proteinExistence type="inferred from homology"/>
<gene>
    <name evidence="3" type="ORF">Ga0080559_TMP2225</name>
</gene>
<evidence type="ECO:0000256" key="1">
    <source>
        <dbReference type="ARBA" id="ARBA00006018"/>
    </source>
</evidence>
<dbReference type="PROSITE" id="PS01097">
    <property type="entry name" value="HUPF_HYPC"/>
    <property type="match status" value="1"/>
</dbReference>
<dbReference type="OrthoDB" id="9806017at2"/>
<dbReference type="Gene3D" id="2.30.30.140">
    <property type="match status" value="1"/>
</dbReference>
<dbReference type="STRING" id="1229727.Ga0080559_TMP2225"/>
<dbReference type="GO" id="GO:0051604">
    <property type="term" value="P:protein maturation"/>
    <property type="evidence" value="ECO:0007669"/>
    <property type="project" value="TreeGrafter"/>
</dbReference>
<dbReference type="AlphaFoldDB" id="A0A1U7D4E2"/>
<dbReference type="InterPro" id="IPR019812">
    <property type="entry name" value="Hydgase_assmbl_chp_CS"/>
</dbReference>
<evidence type="ECO:0000313" key="4">
    <source>
        <dbReference type="Proteomes" id="UP000186559"/>
    </source>
</evidence>
<reference evidence="3 4" key="1">
    <citation type="submission" date="2016-03" db="EMBL/GenBank/DDBJ databases">
        <title>Deep-sea bacteria in the southern Pacific.</title>
        <authorList>
            <person name="Tang K."/>
        </authorList>
    </citation>
    <scope>NUCLEOTIDE SEQUENCE [LARGE SCALE GENOMIC DNA]</scope>
    <source>
        <strain evidence="3 4">JLT2016</strain>
    </source>
</reference>
<dbReference type="GO" id="GO:1902670">
    <property type="term" value="F:carbon dioxide binding"/>
    <property type="evidence" value="ECO:0007669"/>
    <property type="project" value="TreeGrafter"/>
</dbReference>
<evidence type="ECO:0000256" key="2">
    <source>
        <dbReference type="SAM" id="MobiDB-lite"/>
    </source>
</evidence>
<protein>
    <submittedName>
        <fullName evidence="3">Hydrogenase expression/formation protein HypC</fullName>
    </submittedName>
</protein>
<comment type="similarity">
    <text evidence="1">Belongs to the HupF/HypC family.</text>
</comment>
<dbReference type="PANTHER" id="PTHR35177">
    <property type="entry name" value="HYDROGENASE MATURATION FACTOR HYBG"/>
    <property type="match status" value="1"/>
</dbReference>
<evidence type="ECO:0000313" key="3">
    <source>
        <dbReference type="EMBL" id="APX23021.1"/>
    </source>
</evidence>
<dbReference type="Proteomes" id="UP000186559">
    <property type="component" value="Chromosome"/>
</dbReference>
<accession>A0A1U7D4E2</accession>
<dbReference type="GO" id="GO:0005506">
    <property type="term" value="F:iron ion binding"/>
    <property type="evidence" value="ECO:0007669"/>
    <property type="project" value="TreeGrafter"/>
</dbReference>
<keyword evidence="4" id="KW-1185">Reference proteome</keyword>
<name>A0A1U7D4E2_9RHOB</name>
<dbReference type="RefSeq" id="WP_076623187.1">
    <property type="nucleotide sequence ID" value="NZ_BMEW01000005.1"/>
</dbReference>
<dbReference type="EMBL" id="CP014796">
    <property type="protein sequence ID" value="APX23021.1"/>
    <property type="molecule type" value="Genomic_DNA"/>
</dbReference>
<dbReference type="Pfam" id="PF01455">
    <property type="entry name" value="HupF_HypC"/>
    <property type="match status" value="1"/>
</dbReference>
<feature type="region of interest" description="Disordered" evidence="2">
    <location>
        <begin position="83"/>
        <end position="106"/>
    </location>
</feature>
<dbReference type="NCBIfam" id="TIGR00074">
    <property type="entry name" value="hypC_hupF"/>
    <property type="match status" value="1"/>
</dbReference>
<dbReference type="InterPro" id="IPR001109">
    <property type="entry name" value="Hydrogenase_HupF/HypC"/>
</dbReference>
<dbReference type="SUPFAM" id="SSF159127">
    <property type="entry name" value="HupF/HypC-like"/>
    <property type="match status" value="1"/>
</dbReference>